<dbReference type="GO" id="GO:0099621">
    <property type="term" value="F:undecaprenyl-phosphate 4-deoxy-4-formamido-L-arabinose transferase activity"/>
    <property type="evidence" value="ECO:0007669"/>
    <property type="project" value="TreeGrafter"/>
</dbReference>
<dbReference type="InterPro" id="IPR001173">
    <property type="entry name" value="Glyco_trans_2-like"/>
</dbReference>
<evidence type="ECO:0000313" key="9">
    <source>
        <dbReference type="EMBL" id="CAB4786975.1"/>
    </source>
</evidence>
<dbReference type="SUPFAM" id="SSF53448">
    <property type="entry name" value="Nucleotide-diphospho-sugar transferases"/>
    <property type="match status" value="1"/>
</dbReference>
<sequence>MTISSVSAMFPCYNDAHSIGGLVDDVYKVLSPMVAEVEVIVVNDGSSDGSRGVLDTLATSRPWLRVIHHEVNRGYGGALITGFSAAKHEWIFYTDGDAQYDAREAALLVPLASEDVDIVQGFKIGRGDAMYRRVIGRCYHHVVKLLFRLPGRDTDCDFRLFRRQLIVDMPLTSTSGVICVEMMRNFAEANARFVETGVHHYFRPSGKSQFFRLPAISRSAVQLLQLWWRKVVR</sequence>
<dbReference type="InterPro" id="IPR029044">
    <property type="entry name" value="Nucleotide-diphossugar_trans"/>
</dbReference>
<evidence type="ECO:0000256" key="1">
    <source>
        <dbReference type="ARBA" id="ARBA00022475"/>
    </source>
</evidence>
<evidence type="ECO:0000256" key="7">
    <source>
        <dbReference type="ARBA" id="ARBA00023136"/>
    </source>
</evidence>
<accession>A0A6J6WTR4</accession>
<keyword evidence="4" id="KW-0812">Transmembrane</keyword>
<dbReference type="EMBL" id="CAFAAI010000008">
    <property type="protein sequence ID" value="CAB4786975.1"/>
    <property type="molecule type" value="Genomic_DNA"/>
</dbReference>
<evidence type="ECO:0000256" key="3">
    <source>
        <dbReference type="ARBA" id="ARBA00022679"/>
    </source>
</evidence>
<keyword evidence="6" id="KW-1133">Transmembrane helix</keyword>
<proteinExistence type="predicted"/>
<dbReference type="Pfam" id="PF00535">
    <property type="entry name" value="Glycos_transf_2"/>
    <property type="match status" value="1"/>
</dbReference>
<evidence type="ECO:0000256" key="5">
    <source>
        <dbReference type="ARBA" id="ARBA00022985"/>
    </source>
</evidence>
<gene>
    <name evidence="9" type="ORF">UFOPK2992_00126</name>
</gene>
<keyword evidence="2" id="KW-0328">Glycosyltransferase</keyword>
<reference evidence="9" key="1">
    <citation type="submission" date="2020-05" db="EMBL/GenBank/DDBJ databases">
        <authorList>
            <person name="Chiriac C."/>
            <person name="Salcher M."/>
            <person name="Ghai R."/>
            <person name="Kavagutti S V."/>
        </authorList>
    </citation>
    <scope>NUCLEOTIDE SEQUENCE</scope>
</reference>
<dbReference type="PANTHER" id="PTHR48090:SF3">
    <property type="entry name" value="UNDECAPRENYL-PHOSPHATE 4-DEOXY-4-FORMAMIDO-L-ARABINOSE TRANSFERASE"/>
    <property type="match status" value="1"/>
</dbReference>
<name>A0A6J6WTR4_9ZZZZ</name>
<evidence type="ECO:0000256" key="6">
    <source>
        <dbReference type="ARBA" id="ARBA00022989"/>
    </source>
</evidence>
<evidence type="ECO:0000256" key="4">
    <source>
        <dbReference type="ARBA" id="ARBA00022692"/>
    </source>
</evidence>
<dbReference type="GO" id="GO:0005886">
    <property type="term" value="C:plasma membrane"/>
    <property type="evidence" value="ECO:0007669"/>
    <property type="project" value="TreeGrafter"/>
</dbReference>
<evidence type="ECO:0000259" key="8">
    <source>
        <dbReference type="Pfam" id="PF00535"/>
    </source>
</evidence>
<dbReference type="CDD" id="cd04179">
    <property type="entry name" value="DPM_DPG-synthase_like"/>
    <property type="match status" value="1"/>
</dbReference>
<dbReference type="AlphaFoldDB" id="A0A6J6WTR4"/>
<evidence type="ECO:0000256" key="2">
    <source>
        <dbReference type="ARBA" id="ARBA00022676"/>
    </source>
</evidence>
<feature type="domain" description="Glycosyltransferase 2-like" evidence="8">
    <location>
        <begin position="8"/>
        <end position="166"/>
    </location>
</feature>
<keyword evidence="1" id="KW-1003">Cell membrane</keyword>
<dbReference type="InterPro" id="IPR050256">
    <property type="entry name" value="Glycosyltransferase_2"/>
</dbReference>
<dbReference type="Gene3D" id="3.90.550.10">
    <property type="entry name" value="Spore Coat Polysaccharide Biosynthesis Protein SpsA, Chain A"/>
    <property type="match status" value="1"/>
</dbReference>
<keyword evidence="7" id="KW-0472">Membrane</keyword>
<dbReference type="PANTHER" id="PTHR48090">
    <property type="entry name" value="UNDECAPRENYL-PHOSPHATE 4-DEOXY-4-FORMAMIDO-L-ARABINOSE TRANSFERASE-RELATED"/>
    <property type="match status" value="1"/>
</dbReference>
<keyword evidence="5" id="KW-0448">Lipopolysaccharide biosynthesis</keyword>
<dbReference type="GO" id="GO:0009103">
    <property type="term" value="P:lipopolysaccharide biosynthetic process"/>
    <property type="evidence" value="ECO:0007669"/>
    <property type="project" value="UniProtKB-KW"/>
</dbReference>
<organism evidence="9">
    <name type="scientific">freshwater metagenome</name>
    <dbReference type="NCBI Taxonomy" id="449393"/>
    <lineage>
        <taxon>unclassified sequences</taxon>
        <taxon>metagenomes</taxon>
        <taxon>ecological metagenomes</taxon>
    </lineage>
</organism>
<keyword evidence="3" id="KW-0808">Transferase</keyword>
<protein>
    <submittedName>
        <fullName evidence="9">Unannotated protein</fullName>
    </submittedName>
</protein>